<evidence type="ECO:0000313" key="2">
    <source>
        <dbReference type="EMBL" id="CAI9766437.1"/>
    </source>
</evidence>
<dbReference type="AlphaFoldDB" id="A0AAD2DT86"/>
<accession>A0AAD2DT86</accession>
<dbReference type="Pfam" id="PF13540">
    <property type="entry name" value="RCC1_2"/>
    <property type="match status" value="1"/>
</dbReference>
<dbReference type="PANTHER" id="PTHR22870">
    <property type="entry name" value="REGULATOR OF CHROMOSOME CONDENSATION"/>
    <property type="match status" value="1"/>
</dbReference>
<dbReference type="InterPro" id="IPR000408">
    <property type="entry name" value="Reg_chr_condens"/>
</dbReference>
<dbReference type="InterPro" id="IPR009091">
    <property type="entry name" value="RCC1/BLIP-II"/>
</dbReference>
<evidence type="ECO:0000256" key="1">
    <source>
        <dbReference type="ARBA" id="ARBA00022737"/>
    </source>
</evidence>
<dbReference type="PANTHER" id="PTHR22870:SF375">
    <property type="entry name" value="ULTRAVIOLET-B RECEPTOR UVR8-LIKE ISOFORM X1"/>
    <property type="match status" value="1"/>
</dbReference>
<gene>
    <name evidence="2" type="ORF">FPE_LOCUS13867</name>
</gene>
<protein>
    <submittedName>
        <fullName evidence="2">Uncharacterized protein</fullName>
    </submittedName>
</protein>
<dbReference type="Proteomes" id="UP000834106">
    <property type="component" value="Chromosome 8"/>
</dbReference>
<keyword evidence="3" id="KW-1185">Reference proteome</keyword>
<evidence type="ECO:0000313" key="3">
    <source>
        <dbReference type="Proteomes" id="UP000834106"/>
    </source>
</evidence>
<dbReference type="EMBL" id="OU503043">
    <property type="protein sequence ID" value="CAI9766437.1"/>
    <property type="molecule type" value="Genomic_DNA"/>
</dbReference>
<dbReference type="PROSITE" id="PS00626">
    <property type="entry name" value="RCC1_2"/>
    <property type="match status" value="1"/>
</dbReference>
<name>A0AAD2DT86_9LAMI</name>
<dbReference type="Gene3D" id="2.130.10.30">
    <property type="entry name" value="Regulator of chromosome condensation 1/beta-lactamase-inhibitor protein II"/>
    <property type="match status" value="1"/>
</dbReference>
<dbReference type="SUPFAM" id="SSF50985">
    <property type="entry name" value="RCC1/BLIP-II"/>
    <property type="match status" value="1"/>
</dbReference>
<keyword evidence="1" id="KW-0677">Repeat</keyword>
<proteinExistence type="predicted"/>
<organism evidence="2 3">
    <name type="scientific">Fraxinus pennsylvanica</name>
    <dbReference type="NCBI Taxonomy" id="56036"/>
    <lineage>
        <taxon>Eukaryota</taxon>
        <taxon>Viridiplantae</taxon>
        <taxon>Streptophyta</taxon>
        <taxon>Embryophyta</taxon>
        <taxon>Tracheophyta</taxon>
        <taxon>Spermatophyta</taxon>
        <taxon>Magnoliopsida</taxon>
        <taxon>eudicotyledons</taxon>
        <taxon>Gunneridae</taxon>
        <taxon>Pentapetalae</taxon>
        <taxon>asterids</taxon>
        <taxon>lamiids</taxon>
        <taxon>Lamiales</taxon>
        <taxon>Oleaceae</taxon>
        <taxon>Oleeae</taxon>
        <taxon>Fraxinus</taxon>
    </lineage>
</organism>
<sequence>MLRPTCVTSLSGTQIEAVAAGLWHTICICTDGRVYAFGGHQFGQLGLGTNSDQCEAPEFQFTLLVLNIEGEAYVGLGRQGFDYLYEVIFRVRIDLPTID</sequence>
<reference evidence="2" key="1">
    <citation type="submission" date="2023-05" db="EMBL/GenBank/DDBJ databases">
        <authorList>
            <person name="Huff M."/>
        </authorList>
    </citation>
    <scope>NUCLEOTIDE SEQUENCE</scope>
</reference>
<dbReference type="InterPro" id="IPR051210">
    <property type="entry name" value="Ub_ligase/GEF_domain"/>
</dbReference>